<name>A0A4Z1HBZ7_9HELO</name>
<proteinExistence type="predicted"/>
<evidence type="ECO:0000313" key="2">
    <source>
        <dbReference type="EMBL" id="TGO46359.1"/>
    </source>
</evidence>
<accession>A0A4Z1HBZ7</accession>
<dbReference type="InterPro" id="IPR056501">
    <property type="entry name" value="NAD-bd_HRPKS_sdrA"/>
</dbReference>
<comment type="caution">
    <text evidence="2">The sequence shown here is derived from an EMBL/GenBank/DDBJ whole genome shotgun (WGS) entry which is preliminary data.</text>
</comment>
<keyword evidence="3" id="KW-1185">Reference proteome</keyword>
<protein>
    <recommendedName>
        <fullName evidence="1">HRPKS sdrA-like NAD(P)-binding domain-containing protein</fullName>
    </recommendedName>
</protein>
<dbReference type="AlphaFoldDB" id="A0A4Z1HBZ7"/>
<organism evidence="2 3">
    <name type="scientific">Botryotinia narcissicola</name>
    <dbReference type="NCBI Taxonomy" id="278944"/>
    <lineage>
        <taxon>Eukaryota</taxon>
        <taxon>Fungi</taxon>
        <taxon>Dikarya</taxon>
        <taxon>Ascomycota</taxon>
        <taxon>Pezizomycotina</taxon>
        <taxon>Leotiomycetes</taxon>
        <taxon>Helotiales</taxon>
        <taxon>Sclerotiniaceae</taxon>
        <taxon>Botryotinia</taxon>
    </lineage>
</organism>
<dbReference type="EMBL" id="PQXJ01000593">
    <property type="protein sequence ID" value="TGO46359.1"/>
    <property type="molecule type" value="Genomic_DNA"/>
</dbReference>
<reference evidence="2 3" key="1">
    <citation type="submission" date="2017-12" db="EMBL/GenBank/DDBJ databases">
        <title>Comparative genomics of Botrytis spp.</title>
        <authorList>
            <person name="Valero-Jimenez C.A."/>
            <person name="Tapia P."/>
            <person name="Veloso J."/>
            <person name="Silva-Moreno E."/>
            <person name="Staats M."/>
            <person name="Valdes J.H."/>
            <person name="Van Kan J.A.L."/>
        </authorList>
    </citation>
    <scope>NUCLEOTIDE SEQUENCE [LARGE SCALE GENOMIC DNA]</scope>
    <source>
        <strain evidence="2 3">MUCL2120</strain>
    </source>
</reference>
<dbReference type="Pfam" id="PF23114">
    <property type="entry name" value="NAD-bd_HRPKS_sdrA"/>
    <property type="match status" value="1"/>
</dbReference>
<dbReference type="OrthoDB" id="329835at2759"/>
<sequence length="178" mass="20505">MAQNPRRCRVYRKDLELKDFEDGNCSQLSLTLSTALADRAMDNINRINHEIVLMTPGLLSAEVDIVRSRDYLESQGYRTTQVNSLEKAVKSDGQKRIFLRMMELSQPFLKDMTAEWLSLFQELLKRAGYIIWVTRGGGSQALPHFSIVDGVSGFLRNEYNQMRFFVVAFVFSGQFTQY</sequence>
<evidence type="ECO:0000313" key="3">
    <source>
        <dbReference type="Proteomes" id="UP000297452"/>
    </source>
</evidence>
<gene>
    <name evidence="2" type="ORF">BOTNAR_0593g00030</name>
</gene>
<feature type="domain" description="HRPKS sdrA-like NAD(P)-binding" evidence="1">
    <location>
        <begin position="56"/>
        <end position="167"/>
    </location>
</feature>
<evidence type="ECO:0000259" key="1">
    <source>
        <dbReference type="Pfam" id="PF23114"/>
    </source>
</evidence>
<dbReference type="Proteomes" id="UP000297452">
    <property type="component" value="Unassembled WGS sequence"/>
</dbReference>